<evidence type="ECO:0000313" key="3">
    <source>
        <dbReference type="Proteomes" id="UP001156102"/>
    </source>
</evidence>
<protein>
    <submittedName>
        <fullName evidence="2">DUF4173 domain-containing protein</fullName>
    </submittedName>
</protein>
<dbReference type="Pfam" id="PF13687">
    <property type="entry name" value="DUF4153"/>
    <property type="match status" value="1"/>
</dbReference>
<keyword evidence="1" id="KW-1133">Transmembrane helix</keyword>
<dbReference type="Proteomes" id="UP001156102">
    <property type="component" value="Unassembled WGS sequence"/>
</dbReference>
<gene>
    <name evidence="2" type="ORF">NK662_08755</name>
</gene>
<keyword evidence="3" id="KW-1185">Reference proteome</keyword>
<keyword evidence="1" id="KW-0812">Transmembrane</keyword>
<accession>A0AA41X929</accession>
<sequence>MKREDWIFLLLCLLLGGVAELAFFHAMPAVSFIVFVAALYWVFFWRFRRYAFANRRIGYLLLTCVWVLAASNAIYGEGMLQVLNLLVIPALFVIHIVLITAKGRMAWYRPVFLIRVLSRLFGGLLYNSRCLKAVRLQWLEKAGSGAYRPLVKVGLGLLLALPFLLVVTLLLSSADTQFGRLVGELPNWLLRVSLLEGLFRTVVVLAVASALFGFLQHVRTREQTEQEREAAAVRWTWDGIMIATLLLAMNAVYLLFAAVQFQYFFGGAPQDLTYAEYARRGFAELVVVMVINLTMLAGVLTYTRMQGGLKLFVRLLLTLFVAATAVMLVSAFQRLSLYEAAYGFTLLRLLAHSFMLLLGVLLAYTLARVWLEKLPLRHFYLIAGLLYYTGLSVADLNGIVAWQNVERFHGTGKIDVYYMGSLSYAGTSALIDVYKEKPDVPQLRTVLVERKNGLLQEEKHWQSWSLAKRNVDEKLQRLQFGGQP</sequence>
<feature type="transmembrane region" description="Helical" evidence="1">
    <location>
        <begin position="194"/>
        <end position="215"/>
    </location>
</feature>
<proteinExistence type="predicted"/>
<evidence type="ECO:0000313" key="2">
    <source>
        <dbReference type="EMBL" id="MCP8968625.1"/>
    </source>
</evidence>
<feature type="transmembrane region" description="Helical" evidence="1">
    <location>
        <begin position="153"/>
        <end position="174"/>
    </location>
</feature>
<feature type="transmembrane region" description="Helical" evidence="1">
    <location>
        <begin position="29"/>
        <end position="45"/>
    </location>
</feature>
<feature type="transmembrane region" description="Helical" evidence="1">
    <location>
        <begin position="82"/>
        <end position="101"/>
    </location>
</feature>
<dbReference type="EMBL" id="JANCLT010000004">
    <property type="protein sequence ID" value="MCP8968625.1"/>
    <property type="molecule type" value="Genomic_DNA"/>
</dbReference>
<name>A0AA41X929_9BACI</name>
<feature type="transmembrane region" description="Helical" evidence="1">
    <location>
        <begin position="312"/>
        <end position="333"/>
    </location>
</feature>
<feature type="transmembrane region" description="Helical" evidence="1">
    <location>
        <begin position="57"/>
        <end position="76"/>
    </location>
</feature>
<evidence type="ECO:0000256" key="1">
    <source>
        <dbReference type="SAM" id="Phobius"/>
    </source>
</evidence>
<reference evidence="2" key="1">
    <citation type="submission" date="2022-07" db="EMBL/GenBank/DDBJ databases">
        <authorList>
            <person name="Li W.-J."/>
            <person name="Deng Q.-Q."/>
        </authorList>
    </citation>
    <scope>NUCLEOTIDE SEQUENCE</scope>
    <source>
        <strain evidence="2">SYSU M60031</strain>
    </source>
</reference>
<comment type="caution">
    <text evidence="2">The sequence shown here is derived from an EMBL/GenBank/DDBJ whole genome shotgun (WGS) entry which is preliminary data.</text>
</comment>
<keyword evidence="1" id="KW-0472">Membrane</keyword>
<feature type="transmembrane region" description="Helical" evidence="1">
    <location>
        <begin position="345"/>
        <end position="367"/>
    </location>
</feature>
<feature type="transmembrane region" description="Helical" evidence="1">
    <location>
        <begin position="379"/>
        <end position="404"/>
    </location>
</feature>
<organism evidence="2 3">
    <name type="scientific">Ectobacillus ponti</name>
    <dbReference type="NCBI Taxonomy" id="2961894"/>
    <lineage>
        <taxon>Bacteria</taxon>
        <taxon>Bacillati</taxon>
        <taxon>Bacillota</taxon>
        <taxon>Bacilli</taxon>
        <taxon>Bacillales</taxon>
        <taxon>Bacillaceae</taxon>
        <taxon>Ectobacillus</taxon>
    </lineage>
</organism>
<dbReference type="AlphaFoldDB" id="A0AA41X929"/>
<dbReference type="InterPro" id="IPR025291">
    <property type="entry name" value="DUF4153"/>
</dbReference>
<feature type="transmembrane region" description="Helical" evidence="1">
    <location>
        <begin position="281"/>
        <end position="300"/>
    </location>
</feature>
<feature type="transmembrane region" description="Helical" evidence="1">
    <location>
        <begin position="235"/>
        <end position="261"/>
    </location>
</feature>
<dbReference type="RefSeq" id="WP_254758549.1">
    <property type="nucleotide sequence ID" value="NZ_JANCLT010000004.1"/>
</dbReference>